<dbReference type="EMBL" id="JANVFT010000003">
    <property type="protein sequence ID" value="KAJ4501036.1"/>
    <property type="molecule type" value="Genomic_DNA"/>
</dbReference>
<dbReference type="Proteomes" id="UP001150217">
    <property type="component" value="Unassembled WGS sequence"/>
</dbReference>
<keyword evidence="3" id="KW-1185">Reference proteome</keyword>
<evidence type="ECO:0000313" key="2">
    <source>
        <dbReference type="EMBL" id="KAJ4501036.1"/>
    </source>
</evidence>
<evidence type="ECO:0000256" key="1">
    <source>
        <dbReference type="SAM" id="Phobius"/>
    </source>
</evidence>
<proteinExistence type="predicted"/>
<evidence type="ECO:0000313" key="3">
    <source>
        <dbReference type="Proteomes" id="UP001150217"/>
    </source>
</evidence>
<sequence>MFAFHSAYCGIYIAVSVFPADAMPATRTVTLFEAQFPSNSLSNDIPTPPSTPTLVQSFSILGTTTRNGNTMTVYGEDIINSEYVEGHAVTTVDGSTSYTWTTGTLSTTDTAHEIYEVGTTAVGFIFNNDSAIGVEPLIHIECNFDSGASSGTGVCTEVVQFSGQSTAQSTAWTGSIIPVSTFEVSVSATTTGSATNAAGSVKGGQWSTLFAGTCFVAVLSWLAGVISVI</sequence>
<accession>A0ABQ8VXB9</accession>
<protein>
    <recommendedName>
        <fullName evidence="4">GPI anchored protein</fullName>
    </recommendedName>
</protein>
<evidence type="ECO:0008006" key="4">
    <source>
        <dbReference type="Google" id="ProtNLM"/>
    </source>
</evidence>
<comment type="caution">
    <text evidence="2">The sequence shown here is derived from an EMBL/GenBank/DDBJ whole genome shotgun (WGS) entry which is preliminary data.</text>
</comment>
<reference evidence="2" key="1">
    <citation type="submission" date="2022-08" db="EMBL/GenBank/DDBJ databases">
        <title>A Global Phylogenomic Analysis of the Shiitake Genus Lentinula.</title>
        <authorList>
            <consortium name="DOE Joint Genome Institute"/>
            <person name="Sierra-Patev S."/>
            <person name="Min B."/>
            <person name="Naranjo-Ortiz M."/>
            <person name="Looney B."/>
            <person name="Konkel Z."/>
            <person name="Slot J.C."/>
            <person name="Sakamoto Y."/>
            <person name="Steenwyk J.L."/>
            <person name="Rokas A."/>
            <person name="Carro J."/>
            <person name="Camarero S."/>
            <person name="Ferreira P."/>
            <person name="Molpeceres G."/>
            <person name="Ruiz-Duenas F.J."/>
            <person name="Serrano A."/>
            <person name="Henrissat B."/>
            <person name="Drula E."/>
            <person name="Hughes K.W."/>
            <person name="Mata J.L."/>
            <person name="Ishikawa N.K."/>
            <person name="Vargas-Isla R."/>
            <person name="Ushijima S."/>
            <person name="Smith C.A."/>
            <person name="Ahrendt S."/>
            <person name="Andreopoulos W."/>
            <person name="He G."/>
            <person name="Labutti K."/>
            <person name="Lipzen A."/>
            <person name="Ng V."/>
            <person name="Riley R."/>
            <person name="Sandor L."/>
            <person name="Barry K."/>
            <person name="Martinez A.T."/>
            <person name="Xiao Y."/>
            <person name="Gibbons J.G."/>
            <person name="Terashima K."/>
            <person name="Grigoriev I.V."/>
            <person name="Hibbett D.S."/>
        </authorList>
    </citation>
    <scope>NUCLEOTIDE SEQUENCE</scope>
    <source>
        <strain evidence="2">RHP3577 ss4</strain>
    </source>
</reference>
<organism evidence="2 3">
    <name type="scientific">Lentinula lateritia</name>
    <dbReference type="NCBI Taxonomy" id="40482"/>
    <lineage>
        <taxon>Eukaryota</taxon>
        <taxon>Fungi</taxon>
        <taxon>Dikarya</taxon>
        <taxon>Basidiomycota</taxon>
        <taxon>Agaricomycotina</taxon>
        <taxon>Agaricomycetes</taxon>
        <taxon>Agaricomycetidae</taxon>
        <taxon>Agaricales</taxon>
        <taxon>Marasmiineae</taxon>
        <taxon>Omphalotaceae</taxon>
        <taxon>Lentinula</taxon>
    </lineage>
</organism>
<feature type="transmembrane region" description="Helical" evidence="1">
    <location>
        <begin position="206"/>
        <end position="228"/>
    </location>
</feature>
<keyword evidence="1" id="KW-0812">Transmembrane</keyword>
<keyword evidence="1" id="KW-0472">Membrane</keyword>
<gene>
    <name evidence="2" type="ORF">C8R41DRAFT_282286</name>
</gene>
<keyword evidence="1" id="KW-1133">Transmembrane helix</keyword>
<name>A0ABQ8VXB9_9AGAR</name>